<dbReference type="SUPFAM" id="SSF89733">
    <property type="entry name" value="L-sulfolactate dehydrogenase-like"/>
    <property type="match status" value="1"/>
</dbReference>
<sequence length="376" mass="41205">MSKLLKMNADFLEFCYRRLWQAAGASESHAKAVARNISLGDRQGKLYQGMGVIEALLIPLQGGILDIKAEPILEAEGPTWLVYNGMRSSGYYTITKMTELAIEKAREYGIAIAFGHNHNDGGSFFGFTSLALEQGMFAMASNNSVPLSAPFGGMDFAMSVPPFDAACPGGEELPLVVSTKLCEGYDADITEALIGEKKLKGKLIVDPNTGELTDDVKPYASLIEGYGRVSDCTAPWIFSNPRLYSLNIWNEVLTSIINPKGVLCSDLPAIPSDFLKPGAPTTVGGSYIIVIDPSHFGPLANVKAKSDKFVRTIKNTKKRPDVDEIYIPDEWGLKKIKANDPIVDIMEDHLTAFKGFLNNYGVEYSDLEKEWNENNK</sequence>
<protein>
    <recommendedName>
        <fullName evidence="5">Lactate dehydrogenase</fullName>
    </recommendedName>
</protein>
<dbReference type="PANTHER" id="PTHR11091:SF0">
    <property type="entry name" value="MALATE DEHYDROGENASE"/>
    <property type="match status" value="1"/>
</dbReference>
<comment type="caution">
    <text evidence="3">The sequence shown here is derived from an EMBL/GenBank/DDBJ whole genome shotgun (WGS) entry which is preliminary data.</text>
</comment>
<keyword evidence="2" id="KW-0560">Oxidoreductase</keyword>
<dbReference type="OrthoDB" id="9769447at2"/>
<dbReference type="AlphaFoldDB" id="A0A267MFZ6"/>
<dbReference type="InterPro" id="IPR036111">
    <property type="entry name" value="Mal/L-sulfo/L-lacto_DH-like_sf"/>
</dbReference>
<dbReference type="Proteomes" id="UP000216024">
    <property type="component" value="Unassembled WGS sequence"/>
</dbReference>
<accession>A0A267MFZ6</accession>
<evidence type="ECO:0000313" key="3">
    <source>
        <dbReference type="EMBL" id="PAB57828.1"/>
    </source>
</evidence>
<dbReference type="Gene3D" id="1.10.1530.10">
    <property type="match status" value="1"/>
</dbReference>
<dbReference type="EMBL" id="NIBG01000022">
    <property type="protein sequence ID" value="PAB57828.1"/>
    <property type="molecule type" value="Genomic_DNA"/>
</dbReference>
<proteinExistence type="inferred from homology"/>
<gene>
    <name evidence="3" type="ORF">CCE28_17655</name>
</gene>
<reference evidence="3 4" key="1">
    <citation type="submission" date="2017-06" db="EMBL/GenBank/DDBJ databases">
        <title>Draft genome sequence of anaerobic fermentative bacterium Anaeromicrobium sediminis DY2726D isolated from West Pacific Ocean sediments.</title>
        <authorList>
            <person name="Zeng X."/>
        </authorList>
    </citation>
    <scope>NUCLEOTIDE SEQUENCE [LARGE SCALE GENOMIC DNA]</scope>
    <source>
        <strain evidence="3 4">DY2726D</strain>
    </source>
</reference>
<evidence type="ECO:0000256" key="1">
    <source>
        <dbReference type="ARBA" id="ARBA00006056"/>
    </source>
</evidence>
<dbReference type="PANTHER" id="PTHR11091">
    <property type="entry name" value="OXIDOREDUCTASE-RELATED"/>
    <property type="match status" value="1"/>
</dbReference>
<dbReference type="InterPro" id="IPR003767">
    <property type="entry name" value="Malate/L-lactate_DH-like"/>
</dbReference>
<evidence type="ECO:0000256" key="2">
    <source>
        <dbReference type="ARBA" id="ARBA00023002"/>
    </source>
</evidence>
<dbReference type="GO" id="GO:0016491">
    <property type="term" value="F:oxidoreductase activity"/>
    <property type="evidence" value="ECO:0007669"/>
    <property type="project" value="UniProtKB-KW"/>
</dbReference>
<evidence type="ECO:0000313" key="4">
    <source>
        <dbReference type="Proteomes" id="UP000216024"/>
    </source>
</evidence>
<name>A0A267MFZ6_9FIRM</name>
<dbReference type="Pfam" id="PF02615">
    <property type="entry name" value="Ldh_2"/>
    <property type="match status" value="1"/>
</dbReference>
<dbReference type="InterPro" id="IPR043143">
    <property type="entry name" value="Mal/L-sulf/L-lact_DH-like_NADP"/>
</dbReference>
<evidence type="ECO:0008006" key="5">
    <source>
        <dbReference type="Google" id="ProtNLM"/>
    </source>
</evidence>
<keyword evidence="4" id="KW-1185">Reference proteome</keyword>
<dbReference type="Gene3D" id="3.30.1370.60">
    <property type="entry name" value="Hypothetical oxidoreductase yiak, domain 2"/>
    <property type="match status" value="1"/>
</dbReference>
<comment type="similarity">
    <text evidence="1">Belongs to the LDH2/MDH2 oxidoreductase family.</text>
</comment>
<dbReference type="InterPro" id="IPR043144">
    <property type="entry name" value="Mal/L-sulf/L-lact_DH-like_ah"/>
</dbReference>
<dbReference type="RefSeq" id="WP_095135053.1">
    <property type="nucleotide sequence ID" value="NZ_NIBG01000022.1"/>
</dbReference>
<organism evidence="3 4">
    <name type="scientific">Anaeromicrobium sediminis</name>
    <dbReference type="NCBI Taxonomy" id="1478221"/>
    <lineage>
        <taxon>Bacteria</taxon>
        <taxon>Bacillati</taxon>
        <taxon>Bacillota</taxon>
        <taxon>Clostridia</taxon>
        <taxon>Peptostreptococcales</taxon>
        <taxon>Thermotaleaceae</taxon>
        <taxon>Anaeromicrobium</taxon>
    </lineage>
</organism>